<accession>A0A9P6DE13</accession>
<evidence type="ECO:0000313" key="2">
    <source>
        <dbReference type="EMBL" id="KAF9491980.1"/>
    </source>
</evidence>
<name>A0A9P6DE13_PLEER</name>
<reference evidence="2" key="1">
    <citation type="submission" date="2020-11" db="EMBL/GenBank/DDBJ databases">
        <authorList>
            <consortium name="DOE Joint Genome Institute"/>
            <person name="Ahrendt S."/>
            <person name="Riley R."/>
            <person name="Andreopoulos W."/>
            <person name="Labutti K."/>
            <person name="Pangilinan J."/>
            <person name="Ruiz-Duenas F.J."/>
            <person name="Barrasa J.M."/>
            <person name="Sanchez-Garcia M."/>
            <person name="Camarero S."/>
            <person name="Miyauchi S."/>
            <person name="Serrano A."/>
            <person name="Linde D."/>
            <person name="Babiker R."/>
            <person name="Drula E."/>
            <person name="Ayuso-Fernandez I."/>
            <person name="Pacheco R."/>
            <person name="Padilla G."/>
            <person name="Ferreira P."/>
            <person name="Barriuso J."/>
            <person name="Kellner H."/>
            <person name="Castanera R."/>
            <person name="Alfaro M."/>
            <person name="Ramirez L."/>
            <person name="Pisabarro A.G."/>
            <person name="Kuo A."/>
            <person name="Tritt A."/>
            <person name="Lipzen A."/>
            <person name="He G."/>
            <person name="Yan M."/>
            <person name="Ng V."/>
            <person name="Cullen D."/>
            <person name="Martin F."/>
            <person name="Rosso M.-N."/>
            <person name="Henrissat B."/>
            <person name="Hibbett D."/>
            <person name="Martinez A.T."/>
            <person name="Grigoriev I.V."/>
        </authorList>
    </citation>
    <scope>NUCLEOTIDE SEQUENCE</scope>
    <source>
        <strain evidence="2">ATCC 90797</strain>
    </source>
</reference>
<dbReference type="EMBL" id="MU154609">
    <property type="protein sequence ID" value="KAF9491980.1"/>
    <property type="molecule type" value="Genomic_DNA"/>
</dbReference>
<evidence type="ECO:0000313" key="3">
    <source>
        <dbReference type="Proteomes" id="UP000807025"/>
    </source>
</evidence>
<gene>
    <name evidence="2" type="ORF">BDN71DRAFT_1433587</name>
</gene>
<comment type="caution">
    <text evidence="2">The sequence shown here is derived from an EMBL/GenBank/DDBJ whole genome shotgun (WGS) entry which is preliminary data.</text>
</comment>
<protein>
    <submittedName>
        <fullName evidence="2">Uncharacterized protein</fullName>
    </submittedName>
</protein>
<evidence type="ECO:0000256" key="1">
    <source>
        <dbReference type="SAM" id="MobiDB-lite"/>
    </source>
</evidence>
<dbReference type="AlphaFoldDB" id="A0A9P6DE13"/>
<dbReference type="OrthoDB" id="2980832at2759"/>
<sequence>MPAKSAKGCRCRQHTWAKGSKLTFLESFKDEYLATADPGGVYTKVTALYLEKYGYNLPHDAVPLETLPAIPSIDDLPFTEQLAEQECHKDIKAQMQLRIGNWLRHRYKHKQTDQDMILENYAVQLRKDFEVIWNKVKDKTSPDAHISMCTAYVTARYAAETPAFRKELEERVDREYTQALEVVWEEADSFLHVFVDAIAKKFGMTVSLLLVGPLGVEQGKISIAHSSNPGSMTNLIWPKFDKQGFRNVQASLIKYGKSVFSPAECKRHIISVSSDPEADEGLSISLPDTAPPSPSVEEPEERLSDSNQSLDRKGLYHMDGMQVDAAPGAGTFTQLLGVFQDDPANYEDLGNFPFMQSQSQFNHR</sequence>
<dbReference type="Proteomes" id="UP000807025">
    <property type="component" value="Unassembled WGS sequence"/>
</dbReference>
<keyword evidence="3" id="KW-1185">Reference proteome</keyword>
<organism evidence="2 3">
    <name type="scientific">Pleurotus eryngii</name>
    <name type="common">Boletus of the steppes</name>
    <dbReference type="NCBI Taxonomy" id="5323"/>
    <lineage>
        <taxon>Eukaryota</taxon>
        <taxon>Fungi</taxon>
        <taxon>Dikarya</taxon>
        <taxon>Basidiomycota</taxon>
        <taxon>Agaricomycotina</taxon>
        <taxon>Agaricomycetes</taxon>
        <taxon>Agaricomycetidae</taxon>
        <taxon>Agaricales</taxon>
        <taxon>Pleurotineae</taxon>
        <taxon>Pleurotaceae</taxon>
        <taxon>Pleurotus</taxon>
    </lineage>
</organism>
<proteinExistence type="predicted"/>
<feature type="region of interest" description="Disordered" evidence="1">
    <location>
        <begin position="274"/>
        <end position="307"/>
    </location>
</feature>